<organism evidence="1">
    <name type="scientific">Rhizophora mucronata</name>
    <name type="common">Asiatic mangrove</name>
    <dbReference type="NCBI Taxonomy" id="61149"/>
    <lineage>
        <taxon>Eukaryota</taxon>
        <taxon>Viridiplantae</taxon>
        <taxon>Streptophyta</taxon>
        <taxon>Embryophyta</taxon>
        <taxon>Tracheophyta</taxon>
        <taxon>Spermatophyta</taxon>
        <taxon>Magnoliopsida</taxon>
        <taxon>eudicotyledons</taxon>
        <taxon>Gunneridae</taxon>
        <taxon>Pentapetalae</taxon>
        <taxon>rosids</taxon>
        <taxon>fabids</taxon>
        <taxon>Malpighiales</taxon>
        <taxon>Rhizophoraceae</taxon>
        <taxon>Rhizophora</taxon>
    </lineage>
</organism>
<reference evidence="1" key="1">
    <citation type="submission" date="2018-02" db="EMBL/GenBank/DDBJ databases">
        <title>Rhizophora mucronata_Transcriptome.</title>
        <authorList>
            <person name="Meera S.P."/>
            <person name="Sreeshan A."/>
            <person name="Augustine A."/>
        </authorList>
    </citation>
    <scope>NUCLEOTIDE SEQUENCE</scope>
    <source>
        <tissue evidence="1">Leaf</tissue>
    </source>
</reference>
<protein>
    <submittedName>
        <fullName evidence="1">Uncharacterized protein</fullName>
    </submittedName>
</protein>
<dbReference type="EMBL" id="GGEC01089742">
    <property type="protein sequence ID" value="MBX70226.1"/>
    <property type="molecule type" value="Transcribed_RNA"/>
</dbReference>
<sequence length="19" mass="2267">MQLPSLPLSFELTFAIFRR</sequence>
<name>A0A2P2QTA6_RHIMU</name>
<proteinExistence type="predicted"/>
<dbReference type="AlphaFoldDB" id="A0A2P2QTA6"/>
<accession>A0A2P2QTA6</accession>
<evidence type="ECO:0000313" key="1">
    <source>
        <dbReference type="EMBL" id="MBX70226.1"/>
    </source>
</evidence>